<evidence type="ECO:0000256" key="3">
    <source>
        <dbReference type="ARBA" id="ARBA00022737"/>
    </source>
</evidence>
<protein>
    <recommendedName>
        <fullName evidence="1">WD repeat-containing protein on Y chromosome</fullName>
    </recommendedName>
</protein>
<dbReference type="SMART" id="SM00320">
    <property type="entry name" value="WD40"/>
    <property type="match status" value="8"/>
</dbReference>
<feature type="compositionally biased region" description="Basic and acidic residues" evidence="6">
    <location>
        <begin position="1271"/>
        <end position="1289"/>
    </location>
</feature>
<feature type="compositionally biased region" description="Basic and acidic residues" evidence="6">
    <location>
        <begin position="1020"/>
        <end position="1035"/>
    </location>
</feature>
<dbReference type="PROSITE" id="PS00018">
    <property type="entry name" value="EF_HAND_1"/>
    <property type="match status" value="1"/>
</dbReference>
<dbReference type="PANTHER" id="PTHR44324">
    <property type="entry name" value="WD40 REPEAT DOMAIN 95"/>
    <property type="match status" value="1"/>
</dbReference>
<reference evidence="9" key="1">
    <citation type="submission" date="2013-11" db="EMBL/GenBank/DDBJ databases">
        <title>The genomic landscape of the Guanapo guppy.</title>
        <authorList>
            <person name="Kuenstner A."/>
            <person name="Dreyer C."/>
        </authorList>
    </citation>
    <scope>NUCLEOTIDE SEQUENCE</scope>
    <source>
        <strain evidence="9">Guanapo</strain>
    </source>
</reference>
<dbReference type="PROSITE" id="PS50082">
    <property type="entry name" value="WD_REPEATS_2"/>
    <property type="match status" value="1"/>
</dbReference>
<dbReference type="GO" id="GO:0005509">
    <property type="term" value="F:calcium ion binding"/>
    <property type="evidence" value="ECO:0007669"/>
    <property type="project" value="InterPro"/>
</dbReference>
<feature type="region of interest" description="Disordered" evidence="6">
    <location>
        <begin position="1680"/>
        <end position="1729"/>
    </location>
</feature>
<dbReference type="Pfam" id="PF00400">
    <property type="entry name" value="WD40"/>
    <property type="match status" value="1"/>
</dbReference>
<dbReference type="InterPro" id="IPR001680">
    <property type="entry name" value="WD40_rpt"/>
</dbReference>
<reference evidence="8" key="2">
    <citation type="submission" date="2025-08" db="UniProtKB">
        <authorList>
            <consortium name="Ensembl"/>
        </authorList>
    </citation>
    <scope>IDENTIFICATION</scope>
    <source>
        <strain evidence="8">Guanapo</strain>
    </source>
</reference>
<dbReference type="InterPro" id="IPR018247">
    <property type="entry name" value="EF_Hand_1_Ca_BS"/>
</dbReference>
<proteinExistence type="predicted"/>
<dbReference type="InterPro" id="IPR036322">
    <property type="entry name" value="WD40_repeat_dom_sf"/>
</dbReference>
<sequence>MFQKAGKTMKTDFYEAEILKSLDGHFPKSIAHIDEPTRMDNMVNEEPSSDSNAEKMFTAENIPEIVKLFKEADTDESGGLDMDEFYEMMAQINTEITKEEVRVLHMKIDTNCDRTVDLGELLHYLLQRNEQAETLDYKNILFPYDFMYIQTHCLKPIVKMICRPSNLKTAQDFRDYCLVEPIRSYKSYNYITVTTNGTLKYWSNDLKISKCIPLQERETTTPAYHHTPKMHVFDVLYISDLKMLAVSTSDREILFYNCEQFSDLTRIKFCILEEEFTAMDYYCNGNKGIFACGDSRGFLFVYVSYYIHDNGLFNKKKLQRTSLRHYPTVTVSSLLCTNTCENFDSLKIFIFDDICTQVQYIPSLQSFTMCGTTSKFMAVVECMFDQERSEPAVNAQIYRSPGNHRFYKSVAYSPWSRYFLTGGMSGVLRVWFPHKTKSYERELLGHKETVSHVVYNSIEKMFVTISVDKQICFWTDGDWNLKQRIFPSGLIPTAPITSVCYNIHNNEFYVANSVIGKCFGRGTNVFHETLKSHCMPLCSMLYHGIYKQVISVCQKGIVTVWDILTGKAVMEFDLTPSKHKIAGNTFMSFDEVNRKLITISSDRLIKHWNFNSGEQLEILEANLPNDVTSIVLMNDDMYISTKDSSKILQLNSNGKLMNEFDHFLLNNISSMDHHDDKLIVASSNGNILTWDLETLTVLYYINTTNNPKIQSLELYLRQQTLRHDLLIESTLKQGEEKRVLLVKSLKSREVSATTGTLLTIGDLYITAWSTTINGGLISRFKAVIQDGAKITCVSLSESEKILLTGDSYGVICLYDIDDFGLPTKDNLEYETIHGWVYPSQPTPLIASWKAGTSELISVACDPGCEKIITAEVDYNVKLWSSTGTFVGIFGKDRWVNMVPKQVPPVEDIEIVGPESMPPQEDKIIDGMEFDYMIYRQPFLLTLIHYLQETKYMQCLTRPLPENSSPIDISVEGAIAQFAKVRKELLFMKKLKRIYHDEFRSTQIRYLSRLFSVPIEPETIESEKSPSEDEEKKAEQPTDEVQVQPEGLQTEQPTDISELIASTEAEDMETLETVEVDHILAGFDKINEYIKLSESEESPKLSDEKEEVKPSWPEKLLQMALTEPLTERTESKSLVEMLPANKTNLEKLLEKLLALPPKIQTRPRLSRSESKRESTNEKESRSDDMETPGVILSLSERLKMLKSIQEQFDLFEPEESIIEETQKPEMPSPPPPKRKMVRFTEPLEQPKIAESLRHKTVPAKGVLRNAGNVEQMPEKKKDAVPLTKSPDKRQPSIVPFPESRFIHLDREKLDKHPTSDLKTFLIAPSPQTSVTKIDTVVRAEKKQQKESVSERIKALHCGLPNFKPVTTQAESQIISKTRPSHIPPLSPTFKKVPLMPTHYKPLQPKTPASQAKPLDISRLYTGTGRRTDERETKVLPSTVKKVETLKPRSAPEGTSKVVKSLTTPSGKRQCTHTHEVETKNKPKQVQTSESEQKPQPAPSPKQRKSICSRGHDEICIEEPPLKMLQISDSDDESLSPQSPEAQERKKRRRSTRGSIHEKRKSVQSPSPPVSKTLEKAKRLQIKQKPAITPTRSATVLEVAKIRRCRFGHLYVTEKSFQVLPPITKKVSRSPTQQQPLSSLTSEAKALHIGHTHKCISEGMHTRRTNLLLLPPISGKVAVPEDKVEVSNREDVQQRCDVSEDKQTKQDSEPHALAKAEEHHKDTRHVHFESE</sequence>
<feature type="region of interest" description="Disordered" evidence="6">
    <location>
        <begin position="1017"/>
        <end position="1054"/>
    </location>
</feature>
<dbReference type="InterPro" id="IPR015943">
    <property type="entry name" value="WD40/YVTN_repeat-like_dom_sf"/>
</dbReference>
<feature type="compositionally biased region" description="Basic residues" evidence="6">
    <location>
        <begin position="1543"/>
        <end position="1560"/>
    </location>
</feature>
<feature type="compositionally biased region" description="Basic and acidic residues" evidence="6">
    <location>
        <begin position="1094"/>
        <end position="1108"/>
    </location>
</feature>
<reference evidence="8" key="3">
    <citation type="submission" date="2025-09" db="UniProtKB">
        <authorList>
            <consortium name="Ensembl"/>
        </authorList>
    </citation>
    <scope>IDENTIFICATION</scope>
    <source>
        <strain evidence="8">Guanapo</strain>
    </source>
</reference>
<keyword evidence="5" id="KW-0853">WD repeat</keyword>
<evidence type="ECO:0000256" key="5">
    <source>
        <dbReference type="PROSITE-ProRule" id="PRU00221"/>
    </source>
</evidence>
<keyword evidence="9" id="KW-1185">Reference proteome</keyword>
<evidence type="ECO:0000256" key="4">
    <source>
        <dbReference type="ARBA" id="ARBA00022837"/>
    </source>
</evidence>
<organism evidence="8 9">
    <name type="scientific">Poecilia reticulata</name>
    <name type="common">Guppy</name>
    <name type="synonym">Acanthophacelus reticulatus</name>
    <dbReference type="NCBI Taxonomy" id="8081"/>
    <lineage>
        <taxon>Eukaryota</taxon>
        <taxon>Metazoa</taxon>
        <taxon>Chordata</taxon>
        <taxon>Craniata</taxon>
        <taxon>Vertebrata</taxon>
        <taxon>Euteleostomi</taxon>
        <taxon>Actinopterygii</taxon>
        <taxon>Neopterygii</taxon>
        <taxon>Teleostei</taxon>
        <taxon>Neoteleostei</taxon>
        <taxon>Acanthomorphata</taxon>
        <taxon>Ovalentaria</taxon>
        <taxon>Atherinomorphae</taxon>
        <taxon>Cyprinodontiformes</taxon>
        <taxon>Poeciliidae</taxon>
        <taxon>Poeciliinae</taxon>
        <taxon>Poecilia</taxon>
    </lineage>
</organism>
<keyword evidence="2" id="KW-0479">Metal-binding</keyword>
<dbReference type="OMA" id="MEFDYMI"/>
<dbReference type="STRING" id="8081.ENSPREP00000020329"/>
<feature type="region of interest" description="Disordered" evidence="6">
    <location>
        <begin position="1527"/>
        <end position="1572"/>
    </location>
</feature>
<dbReference type="PROSITE" id="PS50222">
    <property type="entry name" value="EF_HAND_2"/>
    <property type="match status" value="1"/>
</dbReference>
<dbReference type="InterPro" id="IPR051242">
    <property type="entry name" value="WD-EF-hand_domain"/>
</dbReference>
<feature type="region of interest" description="Disordered" evidence="6">
    <location>
        <begin position="1158"/>
        <end position="1188"/>
    </location>
</feature>
<accession>A0A3P9PEV6</accession>
<evidence type="ECO:0000259" key="7">
    <source>
        <dbReference type="PROSITE" id="PS50222"/>
    </source>
</evidence>
<feature type="region of interest" description="Disordered" evidence="6">
    <location>
        <begin position="1216"/>
        <end position="1235"/>
    </location>
</feature>
<evidence type="ECO:0000313" key="9">
    <source>
        <dbReference type="Proteomes" id="UP000242638"/>
    </source>
</evidence>
<evidence type="ECO:0000256" key="2">
    <source>
        <dbReference type="ARBA" id="ARBA00022723"/>
    </source>
</evidence>
<name>A0A3P9PEV6_POERE</name>
<keyword evidence="4" id="KW-0106">Calcium</keyword>
<dbReference type="PANTHER" id="PTHR44324:SF6">
    <property type="entry name" value="EF-HAND CALCIUM BINDING DOMAIN 8"/>
    <property type="match status" value="1"/>
</dbReference>
<feature type="repeat" description="WD" evidence="5">
    <location>
        <begin position="443"/>
        <end position="474"/>
    </location>
</feature>
<feature type="region of interest" description="Disordered" evidence="6">
    <location>
        <begin position="1244"/>
        <end position="1298"/>
    </location>
</feature>
<dbReference type="Gene3D" id="2.130.10.10">
    <property type="entry name" value="YVTN repeat-like/Quinoprotein amine dehydrogenase"/>
    <property type="match status" value="3"/>
</dbReference>
<dbReference type="Gene3D" id="1.10.238.10">
    <property type="entry name" value="EF-hand"/>
    <property type="match status" value="1"/>
</dbReference>
<dbReference type="Proteomes" id="UP000242638">
    <property type="component" value="Unassembled WGS sequence"/>
</dbReference>
<dbReference type="SMART" id="SM00054">
    <property type="entry name" value="EFh"/>
    <property type="match status" value="2"/>
</dbReference>
<feature type="region of interest" description="Disordered" evidence="6">
    <location>
        <begin position="1373"/>
        <end position="1507"/>
    </location>
</feature>
<feature type="domain" description="EF-hand" evidence="7">
    <location>
        <begin position="60"/>
        <end position="95"/>
    </location>
</feature>
<dbReference type="GeneTree" id="ENSGT00940000168052"/>
<dbReference type="Ensembl" id="ENSPRET00000020543.1">
    <property type="protein sequence ID" value="ENSPREP00000020329.1"/>
    <property type="gene ID" value="ENSPREG00000013763.1"/>
</dbReference>
<dbReference type="InterPro" id="IPR011992">
    <property type="entry name" value="EF-hand-dom_pair"/>
</dbReference>
<dbReference type="SUPFAM" id="SSF47473">
    <property type="entry name" value="EF-hand"/>
    <property type="match status" value="1"/>
</dbReference>
<evidence type="ECO:0000256" key="1">
    <source>
        <dbReference type="ARBA" id="ARBA00014901"/>
    </source>
</evidence>
<dbReference type="InterPro" id="IPR002048">
    <property type="entry name" value="EF_hand_dom"/>
</dbReference>
<keyword evidence="3" id="KW-0677">Repeat</keyword>
<evidence type="ECO:0000313" key="8">
    <source>
        <dbReference type="Ensembl" id="ENSPREP00000020329.1"/>
    </source>
</evidence>
<dbReference type="SUPFAM" id="SSF50978">
    <property type="entry name" value="WD40 repeat-like"/>
    <property type="match status" value="3"/>
</dbReference>
<feature type="compositionally biased region" description="Basic and acidic residues" evidence="6">
    <location>
        <begin position="1165"/>
        <end position="1183"/>
    </location>
</feature>
<feature type="region of interest" description="Disordered" evidence="6">
    <location>
        <begin position="1094"/>
        <end position="1114"/>
    </location>
</feature>
<evidence type="ECO:0000256" key="6">
    <source>
        <dbReference type="SAM" id="MobiDB-lite"/>
    </source>
</evidence>